<proteinExistence type="predicted"/>
<dbReference type="OrthoDB" id="10494724at2759"/>
<dbReference type="RefSeq" id="XP_007712630.1">
    <property type="nucleotide sequence ID" value="XM_007714440.1"/>
</dbReference>
<gene>
    <name evidence="1" type="ORF">COCCADRAFT_97071</name>
</gene>
<protein>
    <submittedName>
        <fullName evidence="1">Uncharacterized protein</fullName>
    </submittedName>
</protein>
<dbReference type="AlphaFoldDB" id="W6XZW5"/>
<evidence type="ECO:0000313" key="2">
    <source>
        <dbReference type="Proteomes" id="UP000053841"/>
    </source>
</evidence>
<name>W6XZW5_COCC2</name>
<organism evidence="1 2">
    <name type="scientific">Cochliobolus carbonum (strain 26-R-13)</name>
    <name type="common">Maize leaf spot fungus</name>
    <name type="synonym">Bipolaris zeicola</name>
    <dbReference type="NCBI Taxonomy" id="930089"/>
    <lineage>
        <taxon>Eukaryota</taxon>
        <taxon>Fungi</taxon>
        <taxon>Dikarya</taxon>
        <taxon>Ascomycota</taxon>
        <taxon>Pezizomycotina</taxon>
        <taxon>Dothideomycetes</taxon>
        <taxon>Pleosporomycetidae</taxon>
        <taxon>Pleosporales</taxon>
        <taxon>Pleosporineae</taxon>
        <taxon>Pleosporaceae</taxon>
        <taxon>Bipolaris</taxon>
    </lineage>
</organism>
<dbReference type="KEGG" id="bze:COCCADRAFT_97071"/>
<sequence>MQGRAVAISREKRNASVQSFIIGSRDCLCIACAKTDQLYLCDSKGEIGAMVWSLDHTRMQRTHVRAVLCQCLRMLGTVLALLDKTSCTTMSLCIPPTPPLSPGESSKRIHATRIFCGLNPIRRHLWFVFISGEYVHTTYRSKPPHVRLLPVLSKSSEHGMNISCIAGYIPAVIWNWGVKE</sequence>
<dbReference type="HOGENOM" id="CLU_1495934_0_0_1"/>
<keyword evidence="2" id="KW-1185">Reference proteome</keyword>
<dbReference type="Proteomes" id="UP000053841">
    <property type="component" value="Unassembled WGS sequence"/>
</dbReference>
<dbReference type="EMBL" id="KI964618">
    <property type="protein sequence ID" value="EUC33042.1"/>
    <property type="molecule type" value="Genomic_DNA"/>
</dbReference>
<evidence type="ECO:0000313" key="1">
    <source>
        <dbReference type="EMBL" id="EUC33042.1"/>
    </source>
</evidence>
<accession>W6XZW5</accession>
<dbReference type="GeneID" id="19154299"/>
<reference evidence="1 2" key="1">
    <citation type="journal article" date="2013" name="PLoS Genet.">
        <title>Comparative genome structure, secondary metabolite, and effector coding capacity across Cochliobolus pathogens.</title>
        <authorList>
            <person name="Condon B.J."/>
            <person name="Leng Y."/>
            <person name="Wu D."/>
            <person name="Bushley K.E."/>
            <person name="Ohm R.A."/>
            <person name="Otillar R."/>
            <person name="Martin J."/>
            <person name="Schackwitz W."/>
            <person name="Grimwood J."/>
            <person name="MohdZainudin N."/>
            <person name="Xue C."/>
            <person name="Wang R."/>
            <person name="Manning V.A."/>
            <person name="Dhillon B."/>
            <person name="Tu Z.J."/>
            <person name="Steffenson B.J."/>
            <person name="Salamov A."/>
            <person name="Sun H."/>
            <person name="Lowry S."/>
            <person name="LaButti K."/>
            <person name="Han J."/>
            <person name="Copeland A."/>
            <person name="Lindquist E."/>
            <person name="Barry K."/>
            <person name="Schmutz J."/>
            <person name="Baker S.E."/>
            <person name="Ciuffetti L.M."/>
            <person name="Grigoriev I.V."/>
            <person name="Zhong S."/>
            <person name="Turgeon B.G."/>
        </authorList>
    </citation>
    <scope>NUCLEOTIDE SEQUENCE [LARGE SCALE GENOMIC DNA]</scope>
    <source>
        <strain evidence="1 2">26-R-13</strain>
    </source>
</reference>